<dbReference type="Gene3D" id="2.40.50.100">
    <property type="match status" value="1"/>
</dbReference>
<evidence type="ECO:0000256" key="12">
    <source>
        <dbReference type="SAM" id="MobiDB-lite"/>
    </source>
</evidence>
<feature type="region of interest" description="Disordered" evidence="12">
    <location>
        <begin position="100"/>
        <end position="135"/>
    </location>
</feature>
<evidence type="ECO:0000256" key="1">
    <source>
        <dbReference type="ARBA" id="ARBA00004052"/>
    </source>
</evidence>
<gene>
    <name evidence="15" type="primary">odhB</name>
    <name evidence="15" type="ORF">JY651_00320</name>
</gene>
<feature type="compositionally biased region" description="Low complexity" evidence="12">
    <location>
        <begin position="100"/>
        <end position="117"/>
    </location>
</feature>
<dbReference type="SUPFAM" id="SSF51230">
    <property type="entry name" value="Single hybrid motif"/>
    <property type="match status" value="1"/>
</dbReference>
<dbReference type="NCBIfam" id="TIGR01347">
    <property type="entry name" value="sucB"/>
    <property type="match status" value="1"/>
</dbReference>
<keyword evidence="9 11" id="KW-0012">Acyltransferase</keyword>
<dbReference type="Pfam" id="PF00198">
    <property type="entry name" value="2-oxoacid_dh"/>
    <property type="match status" value="1"/>
</dbReference>
<dbReference type="PANTHER" id="PTHR43416:SF5">
    <property type="entry name" value="DIHYDROLIPOYLLYSINE-RESIDUE SUCCINYLTRANSFERASE COMPONENT OF 2-OXOGLUTARATE DEHYDROGENASE COMPLEX, MITOCHONDRIAL"/>
    <property type="match status" value="1"/>
</dbReference>
<evidence type="ECO:0000313" key="15">
    <source>
        <dbReference type="EMBL" id="QSQ23467.1"/>
    </source>
</evidence>
<dbReference type="RefSeq" id="WP_206725040.1">
    <property type="nucleotide sequence ID" value="NZ_CP071090.1"/>
</dbReference>
<proteinExistence type="inferred from homology"/>
<evidence type="ECO:0000256" key="5">
    <source>
        <dbReference type="ARBA" id="ARBA00019511"/>
    </source>
</evidence>
<dbReference type="InterPro" id="IPR050537">
    <property type="entry name" value="2-oxoacid_dehydrogenase"/>
</dbReference>
<comment type="pathway">
    <text evidence="2 11">Amino-acid degradation; L-lysine degradation via saccharopine pathway; glutaryl-CoA from L-lysine: step 6/6.</text>
</comment>
<evidence type="ECO:0000256" key="11">
    <source>
        <dbReference type="RuleBase" id="RU361138"/>
    </source>
</evidence>
<evidence type="ECO:0000259" key="13">
    <source>
        <dbReference type="PROSITE" id="PS50968"/>
    </source>
</evidence>
<dbReference type="EMBL" id="CP071090">
    <property type="protein sequence ID" value="QSQ23467.1"/>
    <property type="molecule type" value="Genomic_DNA"/>
</dbReference>
<keyword evidence="16" id="KW-1185">Reference proteome</keyword>
<reference evidence="15 16" key="1">
    <citation type="submission" date="2021-02" db="EMBL/GenBank/DDBJ databases">
        <title>De Novo genome assembly of isolated myxobacteria.</title>
        <authorList>
            <person name="Stevens D.C."/>
        </authorList>
    </citation>
    <scope>NUCLEOTIDE SEQUENCE [LARGE SCALE GENOMIC DNA]</scope>
    <source>
        <strain evidence="16">SCPEA02</strain>
    </source>
</reference>
<comment type="function">
    <text evidence="1 11">E2 component of the 2-oxoglutarate dehydrogenase (OGDH) complex which catalyzes the second step in the conversion of 2-oxoglutarate to succinyl-CoA and CO(2).</text>
</comment>
<dbReference type="PROSITE" id="PS51826">
    <property type="entry name" value="PSBD"/>
    <property type="match status" value="1"/>
</dbReference>
<evidence type="ECO:0000256" key="3">
    <source>
        <dbReference type="ARBA" id="ARBA00007317"/>
    </source>
</evidence>
<evidence type="ECO:0000256" key="4">
    <source>
        <dbReference type="ARBA" id="ARBA00012945"/>
    </source>
</evidence>
<dbReference type="InterPro" id="IPR011053">
    <property type="entry name" value="Single_hybrid_motif"/>
</dbReference>
<organism evidence="15 16">
    <name type="scientific">Pyxidicoccus parkwayensis</name>
    <dbReference type="NCBI Taxonomy" id="2813578"/>
    <lineage>
        <taxon>Bacteria</taxon>
        <taxon>Pseudomonadati</taxon>
        <taxon>Myxococcota</taxon>
        <taxon>Myxococcia</taxon>
        <taxon>Myxococcales</taxon>
        <taxon>Cystobacterineae</taxon>
        <taxon>Myxococcaceae</taxon>
        <taxon>Pyxidicoccus</taxon>
    </lineage>
</organism>
<dbReference type="InterPro" id="IPR023213">
    <property type="entry name" value="CAT-like_dom_sf"/>
</dbReference>
<keyword evidence="6 11" id="KW-0816">Tricarboxylic acid cycle</keyword>
<dbReference type="InterPro" id="IPR000089">
    <property type="entry name" value="Biotin_lipoyl"/>
</dbReference>
<dbReference type="SUPFAM" id="SSF52777">
    <property type="entry name" value="CoA-dependent acyltransferases"/>
    <property type="match status" value="1"/>
</dbReference>
<comment type="catalytic activity">
    <reaction evidence="10 11">
        <text>N(6)-[(R)-dihydrolipoyl]-L-lysyl-[protein] + succinyl-CoA = N(6)-[(R)-S(8)-succinyldihydrolipoyl]-L-lysyl-[protein] + CoA</text>
        <dbReference type="Rhea" id="RHEA:15213"/>
        <dbReference type="Rhea" id="RHEA-COMP:10475"/>
        <dbReference type="Rhea" id="RHEA-COMP:20092"/>
        <dbReference type="ChEBI" id="CHEBI:57287"/>
        <dbReference type="ChEBI" id="CHEBI:57292"/>
        <dbReference type="ChEBI" id="CHEBI:83100"/>
        <dbReference type="ChEBI" id="CHEBI:83120"/>
        <dbReference type="EC" id="2.3.1.61"/>
    </reaction>
</comment>
<dbReference type="InterPro" id="IPR001078">
    <property type="entry name" value="2-oxoacid_DH_actylTfrase"/>
</dbReference>
<feature type="domain" description="Peripheral subunit-binding (PSBD)" evidence="14">
    <location>
        <begin position="112"/>
        <end position="149"/>
    </location>
</feature>
<evidence type="ECO:0000256" key="8">
    <source>
        <dbReference type="ARBA" id="ARBA00022823"/>
    </source>
</evidence>
<feature type="domain" description="Lipoyl-binding" evidence="13">
    <location>
        <begin position="2"/>
        <end position="77"/>
    </location>
</feature>
<dbReference type="InterPro" id="IPR036625">
    <property type="entry name" value="E3-bd_dom_sf"/>
</dbReference>
<comment type="similarity">
    <text evidence="3 11">Belongs to the 2-oxoacid dehydrogenase family.</text>
</comment>
<dbReference type="PROSITE" id="PS50968">
    <property type="entry name" value="BIOTINYL_LIPOYL"/>
    <property type="match status" value="1"/>
</dbReference>
<comment type="cofactor">
    <cofactor evidence="11">
        <name>(R)-lipoate</name>
        <dbReference type="ChEBI" id="CHEBI:83088"/>
    </cofactor>
    <text evidence="11">Binds 1 lipoyl cofactor covalently.</text>
</comment>
<dbReference type="Pfam" id="PF02817">
    <property type="entry name" value="E3_binding"/>
    <property type="match status" value="1"/>
</dbReference>
<dbReference type="Proteomes" id="UP000662747">
    <property type="component" value="Chromosome"/>
</dbReference>
<evidence type="ECO:0000256" key="9">
    <source>
        <dbReference type="ARBA" id="ARBA00023315"/>
    </source>
</evidence>
<feature type="region of interest" description="Disordered" evidence="12">
    <location>
        <begin position="155"/>
        <end position="177"/>
    </location>
</feature>
<dbReference type="PANTHER" id="PTHR43416">
    <property type="entry name" value="DIHYDROLIPOYLLYSINE-RESIDUE SUCCINYLTRANSFERASE COMPONENT OF 2-OXOGLUTARATE DEHYDROGENASE COMPLEX, MITOCHONDRIAL-RELATED"/>
    <property type="match status" value="1"/>
</dbReference>
<evidence type="ECO:0000256" key="7">
    <source>
        <dbReference type="ARBA" id="ARBA00022679"/>
    </source>
</evidence>
<dbReference type="NCBIfam" id="NF004309">
    <property type="entry name" value="PRK05704.1"/>
    <property type="match status" value="1"/>
</dbReference>
<dbReference type="EC" id="2.3.1.61" evidence="4 11"/>
<name>A0ABX7P107_9BACT</name>
<keyword evidence="7 11" id="KW-0808">Transferase</keyword>
<dbReference type="InterPro" id="IPR003016">
    <property type="entry name" value="2-oxoA_DH_lipoyl-BS"/>
</dbReference>
<dbReference type="Gene3D" id="4.10.320.10">
    <property type="entry name" value="E3-binding domain"/>
    <property type="match status" value="1"/>
</dbReference>
<evidence type="ECO:0000313" key="16">
    <source>
        <dbReference type="Proteomes" id="UP000662747"/>
    </source>
</evidence>
<keyword evidence="8 11" id="KW-0450">Lipoyl</keyword>
<protein>
    <recommendedName>
        <fullName evidence="5 11">Dihydrolipoyllysine-residue succinyltransferase component of 2-oxoglutarate dehydrogenase complex</fullName>
        <ecNumber evidence="4 11">2.3.1.61</ecNumber>
    </recommendedName>
    <alternativeName>
        <fullName evidence="11">2-oxoglutarate dehydrogenase complex component E2</fullName>
    </alternativeName>
</protein>
<sequence length="405" mass="42831">MAVELKVPPLGESITEAVVGKWNKKMGDAVSADEPLVVLETDKVTIDVPAPTAGSLSSISFKEGDKVRVGEVLGLIEAGAGAAAAKPAAAAAAPAPVQAPAPAAAPAAGDTRATPTARKVAEENQVDLTGVKGSGAGGRITKEDVLGQINRPAAPAQAPAAVPAVPSGPRPNAAREERVRMTPLRKRVAERLIQAQSTAAMLTTFNEVDMGEVMALRKKYNEKFQSKHGVKLGFMSFFIRASVEALKAFPQINAEIDGEDVIFKHYYDIGVAVSGSRGLVVPVVRNADKLGLADLEKTVGDYGTRARNDKLGLADLQGGTFTITNGGIFGSMLSTPILNPPQTGILGMHNIVERPVVRDGQIVIRPIMYVALTYDHRLVDGREAVQFLVRVKECIEDPERLLLEV</sequence>
<feature type="compositionally biased region" description="Low complexity" evidence="12">
    <location>
        <begin position="155"/>
        <end position="171"/>
    </location>
</feature>
<dbReference type="CDD" id="cd06849">
    <property type="entry name" value="lipoyl_domain"/>
    <property type="match status" value="1"/>
</dbReference>
<evidence type="ECO:0000259" key="14">
    <source>
        <dbReference type="PROSITE" id="PS51826"/>
    </source>
</evidence>
<dbReference type="PROSITE" id="PS00189">
    <property type="entry name" value="LIPOYL"/>
    <property type="match status" value="1"/>
</dbReference>
<dbReference type="GO" id="GO:0004149">
    <property type="term" value="F:dihydrolipoyllysine-residue succinyltransferase activity"/>
    <property type="evidence" value="ECO:0007669"/>
    <property type="project" value="UniProtKB-EC"/>
</dbReference>
<dbReference type="InterPro" id="IPR006255">
    <property type="entry name" value="SucB"/>
</dbReference>
<dbReference type="Gene3D" id="3.30.559.10">
    <property type="entry name" value="Chloramphenicol acetyltransferase-like domain"/>
    <property type="match status" value="1"/>
</dbReference>
<accession>A0ABX7P107</accession>
<dbReference type="SUPFAM" id="SSF47005">
    <property type="entry name" value="Peripheral subunit-binding domain of 2-oxo acid dehydrogenase complex"/>
    <property type="match status" value="1"/>
</dbReference>
<evidence type="ECO:0000256" key="6">
    <source>
        <dbReference type="ARBA" id="ARBA00022532"/>
    </source>
</evidence>
<evidence type="ECO:0000256" key="2">
    <source>
        <dbReference type="ARBA" id="ARBA00005145"/>
    </source>
</evidence>
<evidence type="ECO:0000256" key="10">
    <source>
        <dbReference type="ARBA" id="ARBA00052761"/>
    </source>
</evidence>
<dbReference type="Pfam" id="PF00364">
    <property type="entry name" value="Biotin_lipoyl"/>
    <property type="match status" value="1"/>
</dbReference>
<dbReference type="InterPro" id="IPR004167">
    <property type="entry name" value="PSBD"/>
</dbReference>